<dbReference type="AlphaFoldDB" id="J6HBE7"/>
<reference evidence="2 3" key="1">
    <citation type="submission" date="2012-07" db="EMBL/GenBank/DDBJ databases">
        <authorList>
            <person name="Durkin A.S."/>
            <person name="McCorrison J."/>
            <person name="Torralba M."/>
            <person name="Gillis M."/>
            <person name="Methe B."/>
            <person name="Sutton G."/>
            <person name="Nelson K.E."/>
        </authorList>
    </citation>
    <scope>NUCLEOTIDE SEQUENCE [LARGE SCALE GENOMIC DNA]</scope>
    <source>
        <strain evidence="2 3">OBRC8</strain>
    </source>
</reference>
<sequence length="53" mass="6171">MKYFTDSPYERMMMEIPRPQKEPPKKAASSLKEKPSDKRASDPLKEKKEINGC</sequence>
<evidence type="ECO:0000256" key="1">
    <source>
        <dbReference type="SAM" id="MobiDB-lite"/>
    </source>
</evidence>
<name>J6HBE7_9FIRM</name>
<evidence type="ECO:0000313" key="2">
    <source>
        <dbReference type="EMBL" id="EJU22465.1"/>
    </source>
</evidence>
<organism evidence="2 3">
    <name type="scientific">Peptoanaerobacter stomatis</name>
    <dbReference type="NCBI Taxonomy" id="796937"/>
    <lineage>
        <taxon>Bacteria</taxon>
        <taxon>Bacillati</taxon>
        <taxon>Bacillota</taxon>
        <taxon>Clostridia</taxon>
        <taxon>Peptostreptococcales</taxon>
        <taxon>Filifactoraceae</taxon>
        <taxon>Peptoanaerobacter</taxon>
    </lineage>
</organism>
<dbReference type="PATRIC" id="fig|796941.3.peg.1263"/>
<dbReference type="Proteomes" id="UP000005244">
    <property type="component" value="Unassembled WGS sequence"/>
</dbReference>
<proteinExistence type="predicted"/>
<evidence type="ECO:0000313" key="3">
    <source>
        <dbReference type="Proteomes" id="UP000005244"/>
    </source>
</evidence>
<comment type="caution">
    <text evidence="2">The sequence shown here is derived from an EMBL/GenBank/DDBJ whole genome shotgun (WGS) entry which is preliminary data.</text>
</comment>
<gene>
    <name evidence="2" type="ORF">HMPREF1143_0434</name>
</gene>
<keyword evidence="3" id="KW-1185">Reference proteome</keyword>
<feature type="compositionally biased region" description="Basic and acidic residues" evidence="1">
    <location>
        <begin position="8"/>
        <end position="53"/>
    </location>
</feature>
<protein>
    <submittedName>
        <fullName evidence="2">Uncharacterized protein</fullName>
    </submittedName>
</protein>
<dbReference type="RefSeq" id="WP_009531062.1">
    <property type="nucleotide sequence ID" value="NZ_ALNK01000022.1"/>
</dbReference>
<accession>J6HBE7</accession>
<feature type="region of interest" description="Disordered" evidence="1">
    <location>
        <begin position="1"/>
        <end position="53"/>
    </location>
</feature>
<dbReference type="EMBL" id="ALNK01000022">
    <property type="protein sequence ID" value="EJU22465.1"/>
    <property type="molecule type" value="Genomic_DNA"/>
</dbReference>